<dbReference type="GO" id="GO:0008360">
    <property type="term" value="P:regulation of cell shape"/>
    <property type="evidence" value="ECO:0007669"/>
    <property type="project" value="UniProtKB-KW"/>
</dbReference>
<evidence type="ECO:0000256" key="2">
    <source>
        <dbReference type="ARBA" id="ARBA00013855"/>
    </source>
</evidence>
<evidence type="ECO:0000256" key="1">
    <source>
        <dbReference type="ARBA" id="ARBA00009369"/>
    </source>
</evidence>
<dbReference type="AlphaFoldDB" id="A0A1G2G714"/>
<evidence type="ECO:0000256" key="4">
    <source>
        <dbReference type="ARBA" id="ARBA00032089"/>
    </source>
</evidence>
<dbReference type="InterPro" id="IPR007221">
    <property type="entry name" value="MreC"/>
</dbReference>
<evidence type="ECO:0000259" key="5">
    <source>
        <dbReference type="Pfam" id="PF04085"/>
    </source>
</evidence>
<comment type="similarity">
    <text evidence="1">Belongs to the MreC family.</text>
</comment>
<evidence type="ECO:0000256" key="3">
    <source>
        <dbReference type="ARBA" id="ARBA00022960"/>
    </source>
</evidence>
<dbReference type="InterPro" id="IPR055342">
    <property type="entry name" value="MreC_beta-barrel_core"/>
</dbReference>
<keyword evidence="3" id="KW-0133">Cell shape</keyword>
<protein>
    <recommendedName>
        <fullName evidence="2">Cell shape-determining protein MreC</fullName>
    </recommendedName>
    <alternativeName>
        <fullName evidence="4">Cell shape protein MreC</fullName>
    </alternativeName>
</protein>
<dbReference type="Pfam" id="PF04085">
    <property type="entry name" value="MreC"/>
    <property type="match status" value="1"/>
</dbReference>
<gene>
    <name evidence="6" type="ORF">A2756_02055</name>
</gene>
<accession>A0A1G2G714</accession>
<comment type="caution">
    <text evidence="6">The sequence shown here is derived from an EMBL/GenBank/DDBJ whole genome shotgun (WGS) entry which is preliminary data.</text>
</comment>
<dbReference type="InterPro" id="IPR042177">
    <property type="entry name" value="Cell/Rod_1"/>
</dbReference>
<organism evidence="6 7">
    <name type="scientific">Candidatus Ryanbacteria bacterium RIFCSPHIGHO2_01_FULL_48_27</name>
    <dbReference type="NCBI Taxonomy" id="1802115"/>
    <lineage>
        <taxon>Bacteria</taxon>
        <taxon>Candidatus Ryaniibacteriota</taxon>
    </lineage>
</organism>
<feature type="domain" description="Rod shape-determining protein MreC beta-barrel core" evidence="5">
    <location>
        <begin position="116"/>
        <end position="256"/>
    </location>
</feature>
<dbReference type="STRING" id="1802115.A2756_02055"/>
<dbReference type="Proteomes" id="UP000177785">
    <property type="component" value="Unassembled WGS sequence"/>
</dbReference>
<reference evidence="6 7" key="1">
    <citation type="journal article" date="2016" name="Nat. Commun.">
        <title>Thousands of microbial genomes shed light on interconnected biogeochemical processes in an aquifer system.</title>
        <authorList>
            <person name="Anantharaman K."/>
            <person name="Brown C.T."/>
            <person name="Hug L.A."/>
            <person name="Sharon I."/>
            <person name="Castelle C.J."/>
            <person name="Probst A.J."/>
            <person name="Thomas B.C."/>
            <person name="Singh A."/>
            <person name="Wilkins M.J."/>
            <person name="Karaoz U."/>
            <person name="Brodie E.L."/>
            <person name="Williams K.H."/>
            <person name="Hubbard S.S."/>
            <person name="Banfield J.F."/>
        </authorList>
    </citation>
    <scope>NUCLEOTIDE SEQUENCE [LARGE SCALE GENOMIC DNA]</scope>
</reference>
<name>A0A1G2G714_9BACT</name>
<dbReference type="Gene3D" id="2.40.10.340">
    <property type="entry name" value="Rod shape-determining protein MreC, domain 1"/>
    <property type="match status" value="1"/>
</dbReference>
<dbReference type="PANTHER" id="PTHR34138">
    <property type="entry name" value="CELL SHAPE-DETERMINING PROTEIN MREC"/>
    <property type="match status" value="1"/>
</dbReference>
<proteinExistence type="inferred from homology"/>
<dbReference type="EMBL" id="MHNL01000005">
    <property type="protein sequence ID" value="OGZ45668.1"/>
    <property type="molecule type" value="Genomic_DNA"/>
</dbReference>
<dbReference type="GO" id="GO:0005886">
    <property type="term" value="C:plasma membrane"/>
    <property type="evidence" value="ECO:0007669"/>
    <property type="project" value="TreeGrafter"/>
</dbReference>
<dbReference type="Gene3D" id="2.40.10.350">
    <property type="entry name" value="Rod shape-determining protein MreC, domain 2"/>
    <property type="match status" value="1"/>
</dbReference>
<evidence type="ECO:0000313" key="6">
    <source>
        <dbReference type="EMBL" id="OGZ45668.1"/>
    </source>
</evidence>
<sequence>MRKKNFLKYILLVGAVLLVLTLSSWGYLGGVKSIVRWVSWPFLISADYVERFAADGMSLLLHVPFSAEESRRIRDENIGLRARVASLEYMERENRELRTALGRLDKLELQAIEARVLARSAASTGDAFTIDGGTRVGIEVGMPVLAQGDILLGRVTEVSDTSAVVKLVSSAKEKTEVYLPGSDLVSVAEGEGLGVFAIKVPASFSIQEGEGIFSSGARDFLLGFVDKIEKLDAGLFQVVKSKIPINSSDIRQVFVVRNL</sequence>
<dbReference type="PANTHER" id="PTHR34138:SF1">
    <property type="entry name" value="CELL SHAPE-DETERMINING PROTEIN MREC"/>
    <property type="match status" value="1"/>
</dbReference>
<dbReference type="InterPro" id="IPR042175">
    <property type="entry name" value="Cell/Rod_MreC_2"/>
</dbReference>
<evidence type="ECO:0000313" key="7">
    <source>
        <dbReference type="Proteomes" id="UP000177785"/>
    </source>
</evidence>